<evidence type="ECO:0000313" key="8">
    <source>
        <dbReference type="EMBL" id="QQK78966.1"/>
    </source>
</evidence>
<dbReference type="Proteomes" id="UP000595349">
    <property type="component" value="Chromosome"/>
</dbReference>
<evidence type="ECO:0000256" key="6">
    <source>
        <dbReference type="SAM" id="Phobius"/>
    </source>
</evidence>
<dbReference type="InterPro" id="IPR051449">
    <property type="entry name" value="ABC-2_transporter_component"/>
</dbReference>
<feature type="transmembrane region" description="Helical" evidence="6">
    <location>
        <begin position="44"/>
        <end position="63"/>
    </location>
</feature>
<feature type="transmembrane region" description="Helical" evidence="6">
    <location>
        <begin position="204"/>
        <end position="224"/>
    </location>
</feature>
<feature type="transmembrane region" description="Helical" evidence="6">
    <location>
        <begin position="118"/>
        <end position="137"/>
    </location>
</feature>
<feature type="domain" description="ABC-2 type transporter transmembrane" evidence="7">
    <location>
        <begin position="49"/>
        <end position="223"/>
    </location>
</feature>
<name>A0A7T6Z8V7_9BACI</name>
<accession>A0A7T6Z8V7</accession>
<keyword evidence="5 6" id="KW-0472">Membrane</keyword>
<dbReference type="RefSeq" id="WP_200087900.1">
    <property type="nucleotide sequence ID" value="NZ_CP054706.1"/>
</dbReference>
<sequence>MTIFTFALKRIFKDKTNLIFLTMFPVAAIFLPEPDVWPLLPFGYHYFGVLILFVAIRLTGILVEDRQKGVLKRLAAAPVTHFQYLFQNLLAFAVILIAQCMFIIAGGVIYGHDLYEPLLLLILFIVFSFTAIALSLAWNSLYRNKETSFLVFMCVIILMAMLGGIMFPIEMLPDILEKIAVIFPTYWLAEGLDWVVMGEDTADFLLINGVLLLYTLLFLIIGSIRRIG</sequence>
<dbReference type="InterPro" id="IPR013525">
    <property type="entry name" value="ABC2_TM"/>
</dbReference>
<evidence type="ECO:0000259" key="7">
    <source>
        <dbReference type="Pfam" id="PF12698"/>
    </source>
</evidence>
<dbReference type="EMBL" id="CP054706">
    <property type="protein sequence ID" value="QQK78966.1"/>
    <property type="molecule type" value="Genomic_DNA"/>
</dbReference>
<evidence type="ECO:0000256" key="2">
    <source>
        <dbReference type="ARBA" id="ARBA00022475"/>
    </source>
</evidence>
<evidence type="ECO:0000256" key="3">
    <source>
        <dbReference type="ARBA" id="ARBA00022692"/>
    </source>
</evidence>
<keyword evidence="4 6" id="KW-1133">Transmembrane helix</keyword>
<proteinExistence type="predicted"/>
<feature type="transmembrane region" description="Helical" evidence="6">
    <location>
        <begin position="84"/>
        <end position="112"/>
    </location>
</feature>
<dbReference type="KEGG" id="scib:HUG20_02960"/>
<dbReference type="GO" id="GO:0140359">
    <property type="term" value="F:ABC-type transporter activity"/>
    <property type="evidence" value="ECO:0007669"/>
    <property type="project" value="InterPro"/>
</dbReference>
<evidence type="ECO:0000256" key="5">
    <source>
        <dbReference type="ARBA" id="ARBA00023136"/>
    </source>
</evidence>
<evidence type="ECO:0000313" key="9">
    <source>
        <dbReference type="Proteomes" id="UP000595349"/>
    </source>
</evidence>
<protein>
    <submittedName>
        <fullName evidence="8">ABC transporter permease</fullName>
    </submittedName>
</protein>
<keyword evidence="2" id="KW-1003">Cell membrane</keyword>
<dbReference type="PANTHER" id="PTHR30294:SF45">
    <property type="entry name" value="LINEARMYCIN RESISTANCE PERMEASE PROTEIN LNRN"/>
    <property type="match status" value="1"/>
</dbReference>
<dbReference type="AlphaFoldDB" id="A0A7T6Z8V7"/>
<dbReference type="PANTHER" id="PTHR30294">
    <property type="entry name" value="MEMBRANE COMPONENT OF ABC TRANSPORTER YHHJ-RELATED"/>
    <property type="match status" value="1"/>
</dbReference>
<organism evidence="8 9">
    <name type="scientific">Salicibibacter cibi</name>
    <dbReference type="NCBI Taxonomy" id="2743001"/>
    <lineage>
        <taxon>Bacteria</taxon>
        <taxon>Bacillati</taxon>
        <taxon>Bacillota</taxon>
        <taxon>Bacilli</taxon>
        <taxon>Bacillales</taxon>
        <taxon>Bacillaceae</taxon>
        <taxon>Salicibibacter</taxon>
    </lineage>
</organism>
<feature type="transmembrane region" description="Helical" evidence="6">
    <location>
        <begin position="16"/>
        <end position="32"/>
    </location>
</feature>
<keyword evidence="9" id="KW-1185">Reference proteome</keyword>
<keyword evidence="3 6" id="KW-0812">Transmembrane</keyword>
<dbReference type="Pfam" id="PF12698">
    <property type="entry name" value="ABC2_membrane_3"/>
    <property type="match status" value="1"/>
</dbReference>
<gene>
    <name evidence="8" type="ORF">HUG20_02960</name>
</gene>
<feature type="transmembrane region" description="Helical" evidence="6">
    <location>
        <begin position="149"/>
        <end position="169"/>
    </location>
</feature>
<evidence type="ECO:0000256" key="1">
    <source>
        <dbReference type="ARBA" id="ARBA00004651"/>
    </source>
</evidence>
<reference evidence="8 9" key="1">
    <citation type="submission" date="2020-06" db="EMBL/GenBank/DDBJ databases">
        <title>Genomic analysis of Salicibibacter sp. NKC21-4.</title>
        <authorList>
            <person name="Oh Y.J."/>
        </authorList>
    </citation>
    <scope>NUCLEOTIDE SEQUENCE [LARGE SCALE GENOMIC DNA]</scope>
    <source>
        <strain evidence="8 9">NKC21-4</strain>
    </source>
</reference>
<dbReference type="GO" id="GO:0043190">
    <property type="term" value="C:ATP-binding cassette (ABC) transporter complex"/>
    <property type="evidence" value="ECO:0007669"/>
    <property type="project" value="InterPro"/>
</dbReference>
<evidence type="ECO:0000256" key="4">
    <source>
        <dbReference type="ARBA" id="ARBA00022989"/>
    </source>
</evidence>
<comment type="subcellular location">
    <subcellularLocation>
        <location evidence="1">Cell membrane</location>
        <topology evidence="1">Multi-pass membrane protein</topology>
    </subcellularLocation>
</comment>